<dbReference type="PRINTS" id="PR00046">
    <property type="entry name" value="SIGMA70FCT"/>
</dbReference>
<dbReference type="PANTHER" id="PTHR30603:SF17">
    <property type="entry name" value="RNA POLYMERASE SIGMA-G FACTOR"/>
    <property type="match status" value="1"/>
</dbReference>
<dbReference type="Gene3D" id="1.20.120.1810">
    <property type="match status" value="1"/>
</dbReference>
<organism evidence="9 10">
    <name type="scientific">Clostridium innocuum</name>
    <dbReference type="NCBI Taxonomy" id="1522"/>
    <lineage>
        <taxon>Bacteria</taxon>
        <taxon>Bacillati</taxon>
        <taxon>Bacillota</taxon>
        <taxon>Clostridia</taxon>
        <taxon>Eubacteriales</taxon>
        <taxon>Clostridiaceae</taxon>
        <taxon>Clostridium</taxon>
    </lineage>
</organism>
<dbReference type="Gene3D" id="1.10.10.10">
    <property type="entry name" value="Winged helix-like DNA-binding domain superfamily/Winged helix DNA-binding domain"/>
    <property type="match status" value="1"/>
</dbReference>
<evidence type="ECO:0000256" key="5">
    <source>
        <dbReference type="ARBA" id="ARBA00023125"/>
    </source>
</evidence>
<dbReference type="CDD" id="cd06171">
    <property type="entry name" value="Sigma70_r4"/>
    <property type="match status" value="1"/>
</dbReference>
<dbReference type="GO" id="GO:0006352">
    <property type="term" value="P:DNA-templated transcription initiation"/>
    <property type="evidence" value="ECO:0007669"/>
    <property type="project" value="InterPro"/>
</dbReference>
<dbReference type="EMBL" id="JQIF01000039">
    <property type="protein sequence ID" value="KGJ53456.1"/>
    <property type="molecule type" value="Genomic_DNA"/>
</dbReference>
<dbReference type="InterPro" id="IPR007630">
    <property type="entry name" value="RNA_pol_sigma70_r4"/>
</dbReference>
<dbReference type="InterPro" id="IPR007627">
    <property type="entry name" value="RNA_pol_sigma70_r2"/>
</dbReference>
<dbReference type="InterPro" id="IPR050239">
    <property type="entry name" value="Sigma-70_RNA_pol_init_factors"/>
</dbReference>
<dbReference type="RefSeq" id="WP_044905019.1">
    <property type="nucleotide sequence ID" value="NZ_JQIF01000039.1"/>
</dbReference>
<comment type="caution">
    <text evidence="9">The sequence shown here is derived from an EMBL/GenBank/DDBJ whole genome shotgun (WGS) entry which is preliminary data.</text>
</comment>
<dbReference type="PROSITE" id="PS50943">
    <property type="entry name" value="HTH_CROC1"/>
    <property type="match status" value="1"/>
</dbReference>
<keyword evidence="5 7" id="KW-0238">DNA-binding</keyword>
<dbReference type="InterPro" id="IPR013324">
    <property type="entry name" value="RNA_pol_sigma_r3/r4-like"/>
</dbReference>
<evidence type="ECO:0000259" key="8">
    <source>
        <dbReference type="PROSITE" id="PS50943"/>
    </source>
</evidence>
<evidence type="ECO:0000256" key="1">
    <source>
        <dbReference type="ARBA" id="ARBA00007788"/>
    </source>
</evidence>
<dbReference type="SUPFAM" id="SSF88659">
    <property type="entry name" value="Sigma3 and sigma4 domains of RNA polymerase sigma factors"/>
    <property type="match status" value="2"/>
</dbReference>
<evidence type="ECO:0000313" key="10">
    <source>
        <dbReference type="Proteomes" id="UP000030008"/>
    </source>
</evidence>
<dbReference type="PROSITE" id="PS00716">
    <property type="entry name" value="SIGMA70_2"/>
    <property type="match status" value="1"/>
</dbReference>
<evidence type="ECO:0000256" key="3">
    <source>
        <dbReference type="ARBA" id="ARBA00023015"/>
    </source>
</evidence>
<dbReference type="InterPro" id="IPR001387">
    <property type="entry name" value="Cro/C1-type_HTH"/>
</dbReference>
<evidence type="ECO:0000256" key="4">
    <source>
        <dbReference type="ARBA" id="ARBA00023082"/>
    </source>
</evidence>
<dbReference type="InterPro" id="IPR036388">
    <property type="entry name" value="WH-like_DNA-bd_sf"/>
</dbReference>
<accession>A0A099I7E1</accession>
<proteinExistence type="inferred from homology"/>
<dbReference type="AlphaFoldDB" id="A0A099I7E1"/>
<reference evidence="9 10" key="1">
    <citation type="submission" date="2014-08" db="EMBL/GenBank/DDBJ databases">
        <title>Clostridium innocuum, an unnegligible vancomycin-resistant pathogen causing extra-intestinal infections.</title>
        <authorList>
            <person name="Feng Y."/>
            <person name="Chiu C.-H."/>
        </authorList>
    </citation>
    <scope>NUCLEOTIDE SEQUENCE [LARGE SCALE GENOMIC DNA]</scope>
    <source>
        <strain evidence="9 10">AN88</strain>
    </source>
</reference>
<keyword evidence="3 7" id="KW-0805">Transcription regulation</keyword>
<dbReference type="InterPro" id="IPR013325">
    <property type="entry name" value="RNA_pol_sigma_r2"/>
</dbReference>
<protein>
    <recommendedName>
        <fullName evidence="7">RNA polymerase sigma factor</fullName>
    </recommendedName>
</protein>
<comment type="similarity">
    <text evidence="1 7">Belongs to the sigma-70 factor family.</text>
</comment>
<feature type="domain" description="HTH cro/C1-type" evidence="8">
    <location>
        <begin position="217"/>
        <end position="248"/>
    </location>
</feature>
<dbReference type="GO" id="GO:0030435">
    <property type="term" value="P:sporulation resulting in formation of a cellular spore"/>
    <property type="evidence" value="ECO:0007669"/>
    <property type="project" value="UniProtKB-KW"/>
</dbReference>
<dbReference type="InterPro" id="IPR014322">
    <property type="entry name" value="RNA_pol_sigma-B/F/G"/>
</dbReference>
<keyword evidence="6 7" id="KW-0804">Transcription</keyword>
<comment type="function">
    <text evidence="7">Sigma factors are initiation factors that promote the attachment of RNA polymerase to specific initiation sites and are then released.</text>
</comment>
<dbReference type="Proteomes" id="UP000030008">
    <property type="component" value="Unassembled WGS sequence"/>
</dbReference>
<dbReference type="GO" id="GO:0016987">
    <property type="term" value="F:sigma factor activity"/>
    <property type="evidence" value="ECO:0007669"/>
    <property type="project" value="UniProtKB-KW"/>
</dbReference>
<dbReference type="Gene3D" id="1.10.10.60">
    <property type="entry name" value="Homeodomain-like"/>
    <property type="match status" value="1"/>
</dbReference>
<keyword evidence="4 7" id="KW-0731">Sigma factor</keyword>
<dbReference type="PIRSF" id="PIRSF000770">
    <property type="entry name" value="RNA_pol_sigma-SigE/K"/>
    <property type="match status" value="1"/>
</dbReference>
<name>A0A099I7E1_CLOIN</name>
<gene>
    <name evidence="9" type="ORF">CIAN88_08505</name>
</gene>
<dbReference type="GO" id="GO:0003677">
    <property type="term" value="F:DNA binding"/>
    <property type="evidence" value="ECO:0007669"/>
    <property type="project" value="UniProtKB-KW"/>
</dbReference>
<sequence length="259" mass="29976">MSRYKVEISGINTAQLKVLTNAEMKELFVKLQQGDESAKETLINGNLKLVLSIVQRFSNRCENMDDLFQVGCIGLVKSIDNFDLKHEVRFSTYAVPMIMGEIKRYLRDNQVIRVSRHLKDLAYRAFKLKEEYVHKHQKEPSVFWLAQQLEVKEKDIVDALDSTQSVLSIFEPVYNSDGDELFLLDQIKDDKDEIEHLNNLMALKRSLTRLKGKELDIIQKRYYQDMTQTEIAGELGISQAQVSRLEKNAIAVLKKEFDS</sequence>
<evidence type="ECO:0000256" key="2">
    <source>
        <dbReference type="ARBA" id="ARBA00022969"/>
    </source>
</evidence>
<evidence type="ECO:0000256" key="6">
    <source>
        <dbReference type="ARBA" id="ARBA00023163"/>
    </source>
</evidence>
<dbReference type="InterPro" id="IPR014284">
    <property type="entry name" value="RNA_pol_sigma-70_dom"/>
</dbReference>
<dbReference type="PANTHER" id="PTHR30603">
    <property type="entry name" value="RNA POLYMERASE SIGMA FACTOR RPO"/>
    <property type="match status" value="1"/>
</dbReference>
<evidence type="ECO:0000256" key="7">
    <source>
        <dbReference type="RuleBase" id="RU362124"/>
    </source>
</evidence>
<dbReference type="NCBIfam" id="TIGR02980">
    <property type="entry name" value="SigBFG"/>
    <property type="match status" value="1"/>
</dbReference>
<evidence type="ECO:0000313" key="9">
    <source>
        <dbReference type="EMBL" id="KGJ53456.1"/>
    </source>
</evidence>
<dbReference type="Pfam" id="PF04542">
    <property type="entry name" value="Sigma70_r2"/>
    <property type="match status" value="1"/>
</dbReference>
<dbReference type="NCBIfam" id="TIGR02937">
    <property type="entry name" value="sigma70-ECF"/>
    <property type="match status" value="1"/>
</dbReference>
<dbReference type="SUPFAM" id="SSF88946">
    <property type="entry name" value="Sigma2 domain of RNA polymerase sigma factors"/>
    <property type="match status" value="1"/>
</dbReference>
<dbReference type="Pfam" id="PF04545">
    <property type="entry name" value="Sigma70_r4"/>
    <property type="match status" value="1"/>
</dbReference>
<keyword evidence="2" id="KW-0749">Sporulation</keyword>
<dbReference type="PROSITE" id="PS00715">
    <property type="entry name" value="SIGMA70_1"/>
    <property type="match status" value="1"/>
</dbReference>
<dbReference type="InterPro" id="IPR000943">
    <property type="entry name" value="RNA_pol_sigma70"/>
</dbReference>